<evidence type="ECO:0000313" key="3">
    <source>
        <dbReference type="Proteomes" id="UP000009047"/>
    </source>
</evidence>
<organism evidence="2 3">
    <name type="scientific">Desulfarculus baarsii (strain ATCC 33931 / DSM 2075 / LMG 7858 / VKM B-1802 / 2st14)</name>
    <dbReference type="NCBI Taxonomy" id="644282"/>
    <lineage>
        <taxon>Bacteria</taxon>
        <taxon>Pseudomonadati</taxon>
        <taxon>Thermodesulfobacteriota</taxon>
        <taxon>Desulfarculia</taxon>
        <taxon>Desulfarculales</taxon>
        <taxon>Desulfarculaceae</taxon>
        <taxon>Desulfarculus</taxon>
    </lineage>
</organism>
<evidence type="ECO:0008006" key="4">
    <source>
        <dbReference type="Google" id="ProtNLM"/>
    </source>
</evidence>
<sequence length="157" mass="17632">MKLLVYVSVMNEDWVRLGAAIDDSAPRECVELFRRIDGLRERLSQPIQRPAVLVLVAATEAELKALVDLAPLLYDLKTILILPDHEAMAAREGHRLAPRYCTYIDSNFDELRSVIRHIFGLSHHDVAEDTASEAPVAQGRREAHKPRIEGSARENVA</sequence>
<accession>E1QE71</accession>
<dbReference type="Proteomes" id="UP000009047">
    <property type="component" value="Chromosome"/>
</dbReference>
<dbReference type="EMBL" id="CP002085">
    <property type="protein sequence ID" value="ADK83857.1"/>
    <property type="molecule type" value="Genomic_DNA"/>
</dbReference>
<dbReference type="KEGG" id="dbr:Deba_0484"/>
<feature type="compositionally biased region" description="Basic and acidic residues" evidence="1">
    <location>
        <begin position="139"/>
        <end position="157"/>
    </location>
</feature>
<name>E1QE71_DESB2</name>
<proteinExistence type="predicted"/>
<protein>
    <recommendedName>
        <fullName evidence="4">Response regulator receiver protein</fullName>
    </recommendedName>
</protein>
<evidence type="ECO:0000256" key="1">
    <source>
        <dbReference type="SAM" id="MobiDB-lite"/>
    </source>
</evidence>
<dbReference type="HOGENOM" id="CLU_1675053_0_0_7"/>
<keyword evidence="3" id="KW-1185">Reference proteome</keyword>
<dbReference type="STRING" id="644282.Deba_0484"/>
<reference evidence="2 3" key="1">
    <citation type="journal article" date="2010" name="Stand. Genomic Sci.">
        <title>Complete genome sequence of Desulfarculus baarsii type strain (2st14).</title>
        <authorList>
            <person name="Sun H."/>
            <person name="Spring S."/>
            <person name="Lapidus A."/>
            <person name="Davenport K."/>
            <person name="Del Rio T.G."/>
            <person name="Tice H."/>
            <person name="Nolan M."/>
            <person name="Copeland A."/>
            <person name="Cheng J.F."/>
            <person name="Lucas S."/>
            <person name="Tapia R."/>
            <person name="Goodwin L."/>
            <person name="Pitluck S."/>
            <person name="Ivanova N."/>
            <person name="Pagani I."/>
            <person name="Mavromatis K."/>
            <person name="Ovchinnikova G."/>
            <person name="Pati A."/>
            <person name="Chen A."/>
            <person name="Palaniappan K."/>
            <person name="Hauser L."/>
            <person name="Chang Y.J."/>
            <person name="Jeffries C.D."/>
            <person name="Detter J.C."/>
            <person name="Han C."/>
            <person name="Rohde M."/>
            <person name="Brambilla E."/>
            <person name="Goker M."/>
            <person name="Woyke T."/>
            <person name="Bristow J."/>
            <person name="Eisen J.A."/>
            <person name="Markowitz V."/>
            <person name="Hugenholtz P."/>
            <person name="Kyrpides N.C."/>
            <person name="Klenk H.P."/>
            <person name="Land M."/>
        </authorList>
    </citation>
    <scope>NUCLEOTIDE SEQUENCE [LARGE SCALE GENOMIC DNA]</scope>
    <source>
        <strain evidence="3">ATCC 33931 / DSM 2075 / LMG 7858 / VKM B-1802 / 2st14</strain>
    </source>
</reference>
<dbReference type="AlphaFoldDB" id="E1QE71"/>
<feature type="region of interest" description="Disordered" evidence="1">
    <location>
        <begin position="130"/>
        <end position="157"/>
    </location>
</feature>
<gene>
    <name evidence="2" type="ordered locus">Deba_0484</name>
</gene>
<dbReference type="RefSeq" id="WP_013257313.1">
    <property type="nucleotide sequence ID" value="NC_014365.1"/>
</dbReference>
<dbReference type="OrthoDB" id="5432281at2"/>
<dbReference type="eggNOG" id="ENOG5033JXK">
    <property type="taxonomic scope" value="Bacteria"/>
</dbReference>
<evidence type="ECO:0000313" key="2">
    <source>
        <dbReference type="EMBL" id="ADK83857.1"/>
    </source>
</evidence>